<feature type="domain" description="Response regulatory" evidence="3">
    <location>
        <begin position="6"/>
        <end position="120"/>
    </location>
</feature>
<dbReference type="SMART" id="SM00448">
    <property type="entry name" value="REC"/>
    <property type="match status" value="1"/>
</dbReference>
<proteinExistence type="predicted"/>
<dbReference type="PANTHER" id="PTHR44591:SF25">
    <property type="entry name" value="CHEMOTAXIS TWO-COMPONENT RESPONSE REGULATOR"/>
    <property type="match status" value="1"/>
</dbReference>
<dbReference type="PANTHER" id="PTHR44591">
    <property type="entry name" value="STRESS RESPONSE REGULATOR PROTEIN 1"/>
    <property type="match status" value="1"/>
</dbReference>
<feature type="modified residue" description="4-aspartylphosphate" evidence="2">
    <location>
        <position position="55"/>
    </location>
</feature>
<dbReference type="AlphaFoldDB" id="A0AA37H7R6"/>
<accession>A0AA37H7R6</accession>
<evidence type="ECO:0000313" key="5">
    <source>
        <dbReference type="Proteomes" id="UP001055286"/>
    </source>
</evidence>
<evidence type="ECO:0000259" key="3">
    <source>
        <dbReference type="PROSITE" id="PS50110"/>
    </source>
</evidence>
<organism evidence="4 5">
    <name type="scientific">Methylobacterium frigidaeris</name>
    <dbReference type="NCBI Taxonomy" id="2038277"/>
    <lineage>
        <taxon>Bacteria</taxon>
        <taxon>Pseudomonadati</taxon>
        <taxon>Pseudomonadota</taxon>
        <taxon>Alphaproteobacteria</taxon>
        <taxon>Hyphomicrobiales</taxon>
        <taxon>Methylobacteriaceae</taxon>
        <taxon>Methylobacterium</taxon>
    </lineage>
</organism>
<dbReference type="Proteomes" id="UP001055286">
    <property type="component" value="Unassembled WGS sequence"/>
</dbReference>
<dbReference type="GO" id="GO:0000160">
    <property type="term" value="P:phosphorelay signal transduction system"/>
    <property type="evidence" value="ECO:0007669"/>
    <property type="project" value="InterPro"/>
</dbReference>
<reference evidence="4" key="2">
    <citation type="submission" date="2021-08" db="EMBL/GenBank/DDBJ databases">
        <authorList>
            <person name="Tani A."/>
            <person name="Ola A."/>
            <person name="Ogura Y."/>
            <person name="Katsura K."/>
            <person name="Hayashi T."/>
        </authorList>
    </citation>
    <scope>NUCLEOTIDE SEQUENCE</scope>
    <source>
        <strain evidence="4">JCM 32048</strain>
    </source>
</reference>
<keyword evidence="5" id="KW-1185">Reference proteome</keyword>
<dbReference type="Pfam" id="PF00072">
    <property type="entry name" value="Response_reg"/>
    <property type="match status" value="1"/>
</dbReference>
<dbReference type="EMBL" id="BPQJ01000003">
    <property type="protein sequence ID" value="GJD60860.1"/>
    <property type="molecule type" value="Genomic_DNA"/>
</dbReference>
<dbReference type="PROSITE" id="PS50110">
    <property type="entry name" value="RESPONSE_REGULATORY"/>
    <property type="match status" value="1"/>
</dbReference>
<evidence type="ECO:0000313" key="4">
    <source>
        <dbReference type="EMBL" id="GJD60860.1"/>
    </source>
</evidence>
<dbReference type="InterPro" id="IPR001789">
    <property type="entry name" value="Sig_transdc_resp-reg_receiver"/>
</dbReference>
<name>A0AA37H7R6_9HYPH</name>
<dbReference type="InterPro" id="IPR011006">
    <property type="entry name" value="CheY-like_superfamily"/>
</dbReference>
<reference evidence="4" key="1">
    <citation type="journal article" date="2016" name="Front. Microbiol.">
        <title>Genome Sequence of the Piezophilic, Mesophilic Sulfate-Reducing Bacterium Desulfovibrio indicus J2T.</title>
        <authorList>
            <person name="Cao J."/>
            <person name="Maignien L."/>
            <person name="Shao Z."/>
            <person name="Alain K."/>
            <person name="Jebbar M."/>
        </authorList>
    </citation>
    <scope>NUCLEOTIDE SEQUENCE</scope>
    <source>
        <strain evidence="4">JCM 32048</strain>
    </source>
</reference>
<gene>
    <name evidence="4" type="primary">tmoT_1</name>
    <name evidence="4" type="ORF">MPEAHAMD_1000</name>
</gene>
<protein>
    <submittedName>
        <fullName evidence="4">Response regulator protein TmoT</fullName>
    </submittedName>
</protein>
<sequence length="134" mass="14475">MTQEPMIAIVDDDEGVRISMASLVRSLGYRARTYASGADFLGDALDREPAVMISDIRMPGMNGDELQARLLAAGRCFPIIFLTAYSTEAVKKRVLDAGAVCLLSKPADGETIIRCIEEALDGVHATRRDVDAVT</sequence>
<comment type="caution">
    <text evidence="4">The sequence shown here is derived from an EMBL/GenBank/DDBJ whole genome shotgun (WGS) entry which is preliminary data.</text>
</comment>
<evidence type="ECO:0000256" key="1">
    <source>
        <dbReference type="ARBA" id="ARBA00022553"/>
    </source>
</evidence>
<keyword evidence="1 2" id="KW-0597">Phosphoprotein</keyword>
<dbReference type="InterPro" id="IPR050595">
    <property type="entry name" value="Bact_response_regulator"/>
</dbReference>
<dbReference type="Gene3D" id="3.40.50.2300">
    <property type="match status" value="1"/>
</dbReference>
<dbReference type="SUPFAM" id="SSF52172">
    <property type="entry name" value="CheY-like"/>
    <property type="match status" value="1"/>
</dbReference>
<evidence type="ECO:0000256" key="2">
    <source>
        <dbReference type="PROSITE-ProRule" id="PRU00169"/>
    </source>
</evidence>